<evidence type="ECO:0000256" key="4">
    <source>
        <dbReference type="ARBA" id="ARBA00023136"/>
    </source>
</evidence>
<dbReference type="PANTHER" id="PTHR23501">
    <property type="entry name" value="MAJOR FACILITATOR SUPERFAMILY"/>
    <property type="match status" value="1"/>
</dbReference>
<protein>
    <submittedName>
        <fullName evidence="8">MFS transporter</fullName>
    </submittedName>
</protein>
<feature type="transmembrane region" description="Helical" evidence="6">
    <location>
        <begin position="442"/>
        <end position="467"/>
    </location>
</feature>
<sequence>MTQPAPAPDTRGLRAIVTTDSLASGPPASVAAAGSPEGSLATLPDTTARTENWILALVTLTVLMVSSSGTILSIAVPVVVRQFEASALASTWLLLAPGLVSTVLLVTFGRLADTFGRRSMFQAGLILFGVSAVLIGFAPSVEVVLALLALQAVADAMLLCNTGAIVASVFTGARLNFAMGIYLAGVSVAQLLGPVLGGFAADVMGWRWIFWIQVPLCVVCVVLGAFLLGKLPPRAPREGRIDLLGAFAILVFLASLLIALSFVQNEGFLHVSVLAGLAVALAVVPVLVWVERRAVDPILPIALFGNAQFRLANLAGLVAVMPRFTAAILVGLYFQVVMGDSPVDAGLKIIPLAVGVTIGSVVASRCAMALGDRRAAVFSVVPTILALLALLPTLLFELDYATVVVPLLVLGLGIGVFSTLNSAMIIGCAPQSEVGVVNGVRLTVMGIGGSVATAVSLFLATSLLPAHARSSFYEATLGSEHFDNLKLGFVAVFVMMIVTSALSAVFTARITDEDRVPAEVET</sequence>
<dbReference type="RefSeq" id="WP_252593871.1">
    <property type="nucleotide sequence ID" value="NZ_CP099489.1"/>
</dbReference>
<evidence type="ECO:0000259" key="7">
    <source>
        <dbReference type="PROSITE" id="PS50850"/>
    </source>
</evidence>
<evidence type="ECO:0000256" key="1">
    <source>
        <dbReference type="ARBA" id="ARBA00004651"/>
    </source>
</evidence>
<feature type="transmembrane region" description="Helical" evidence="6">
    <location>
        <begin position="345"/>
        <end position="363"/>
    </location>
</feature>
<feature type="transmembrane region" description="Helical" evidence="6">
    <location>
        <begin position="86"/>
        <end position="108"/>
    </location>
</feature>
<feature type="transmembrane region" description="Helical" evidence="6">
    <location>
        <begin position="208"/>
        <end position="229"/>
    </location>
</feature>
<dbReference type="Proteomes" id="UP001056455">
    <property type="component" value="Chromosome"/>
</dbReference>
<evidence type="ECO:0000313" key="9">
    <source>
        <dbReference type="Proteomes" id="UP001056455"/>
    </source>
</evidence>
<reference evidence="8" key="1">
    <citation type="submission" date="2022-06" db="EMBL/GenBank/DDBJ databases">
        <title>Ornithinimicrobium HY1793.</title>
        <authorList>
            <person name="Huang Y."/>
        </authorList>
    </citation>
    <scope>NUCLEOTIDE SEQUENCE</scope>
    <source>
        <strain evidence="8">HY1793</strain>
    </source>
</reference>
<keyword evidence="3 6" id="KW-1133">Transmembrane helix</keyword>
<dbReference type="PROSITE" id="PS50850">
    <property type="entry name" value="MFS"/>
    <property type="match status" value="1"/>
</dbReference>
<accession>A0ABY4YV50</accession>
<feature type="transmembrane region" description="Helical" evidence="6">
    <location>
        <begin position="407"/>
        <end position="430"/>
    </location>
</feature>
<feature type="transmembrane region" description="Helical" evidence="6">
    <location>
        <begin position="177"/>
        <end position="196"/>
    </location>
</feature>
<dbReference type="InterPro" id="IPR011701">
    <property type="entry name" value="MFS"/>
</dbReference>
<feature type="transmembrane region" description="Helical" evidence="6">
    <location>
        <begin position="53"/>
        <end position="80"/>
    </location>
</feature>
<gene>
    <name evidence="8" type="ORF">NF556_02185</name>
</gene>
<feature type="domain" description="Major facilitator superfamily (MFS) profile" evidence="7">
    <location>
        <begin position="54"/>
        <end position="515"/>
    </location>
</feature>
<dbReference type="InterPro" id="IPR020846">
    <property type="entry name" value="MFS_dom"/>
</dbReference>
<evidence type="ECO:0000256" key="3">
    <source>
        <dbReference type="ARBA" id="ARBA00022989"/>
    </source>
</evidence>
<evidence type="ECO:0000256" key="2">
    <source>
        <dbReference type="ARBA" id="ARBA00022692"/>
    </source>
</evidence>
<dbReference type="Pfam" id="PF07690">
    <property type="entry name" value="MFS_1"/>
    <property type="match status" value="1"/>
</dbReference>
<feature type="transmembrane region" description="Helical" evidence="6">
    <location>
        <begin position="375"/>
        <end position="395"/>
    </location>
</feature>
<keyword evidence="9" id="KW-1185">Reference proteome</keyword>
<feature type="transmembrane region" description="Helical" evidence="6">
    <location>
        <begin position="241"/>
        <end position="262"/>
    </location>
</feature>
<feature type="transmembrane region" description="Helical" evidence="6">
    <location>
        <begin position="487"/>
        <end position="506"/>
    </location>
</feature>
<organism evidence="8 9">
    <name type="scientific">Ornithinimicrobium faecis</name>
    <dbReference type="NCBI Taxonomy" id="2934158"/>
    <lineage>
        <taxon>Bacteria</taxon>
        <taxon>Bacillati</taxon>
        <taxon>Actinomycetota</taxon>
        <taxon>Actinomycetes</taxon>
        <taxon>Micrococcales</taxon>
        <taxon>Ornithinimicrobiaceae</taxon>
        <taxon>Ornithinimicrobium</taxon>
    </lineage>
</organism>
<proteinExistence type="predicted"/>
<dbReference type="Gene3D" id="1.20.1720.10">
    <property type="entry name" value="Multidrug resistance protein D"/>
    <property type="match status" value="1"/>
</dbReference>
<keyword evidence="4 6" id="KW-0472">Membrane</keyword>
<keyword evidence="2 6" id="KW-0812">Transmembrane</keyword>
<dbReference type="InterPro" id="IPR036259">
    <property type="entry name" value="MFS_trans_sf"/>
</dbReference>
<feature type="transmembrane region" description="Helical" evidence="6">
    <location>
        <begin position="120"/>
        <end position="138"/>
    </location>
</feature>
<name>A0ABY4YV50_9MICO</name>
<evidence type="ECO:0000313" key="8">
    <source>
        <dbReference type="EMBL" id="USQ80496.1"/>
    </source>
</evidence>
<dbReference type="PANTHER" id="PTHR23501:SF5">
    <property type="entry name" value="TRANSPORT PROTEIN"/>
    <property type="match status" value="1"/>
</dbReference>
<feature type="transmembrane region" description="Helical" evidence="6">
    <location>
        <begin position="268"/>
        <end position="290"/>
    </location>
</feature>
<comment type="subcellular location">
    <subcellularLocation>
        <location evidence="1">Cell membrane</location>
        <topology evidence="1">Multi-pass membrane protein</topology>
    </subcellularLocation>
</comment>
<evidence type="ECO:0000256" key="5">
    <source>
        <dbReference type="SAM" id="MobiDB-lite"/>
    </source>
</evidence>
<feature type="transmembrane region" description="Helical" evidence="6">
    <location>
        <begin position="144"/>
        <end position="170"/>
    </location>
</feature>
<dbReference type="EMBL" id="CP099489">
    <property type="protein sequence ID" value="USQ80496.1"/>
    <property type="molecule type" value="Genomic_DNA"/>
</dbReference>
<feature type="transmembrane region" description="Helical" evidence="6">
    <location>
        <begin position="311"/>
        <end position="333"/>
    </location>
</feature>
<dbReference type="Gene3D" id="1.20.1250.20">
    <property type="entry name" value="MFS general substrate transporter like domains"/>
    <property type="match status" value="1"/>
</dbReference>
<feature type="compositionally biased region" description="Low complexity" evidence="5">
    <location>
        <begin position="22"/>
        <end position="39"/>
    </location>
</feature>
<feature type="region of interest" description="Disordered" evidence="5">
    <location>
        <begin position="22"/>
        <end position="43"/>
    </location>
</feature>
<evidence type="ECO:0000256" key="6">
    <source>
        <dbReference type="SAM" id="Phobius"/>
    </source>
</evidence>
<dbReference type="SUPFAM" id="SSF103473">
    <property type="entry name" value="MFS general substrate transporter"/>
    <property type="match status" value="1"/>
</dbReference>